<organism evidence="2 3">
    <name type="scientific">Rhodofomes roseus</name>
    <dbReference type="NCBI Taxonomy" id="34475"/>
    <lineage>
        <taxon>Eukaryota</taxon>
        <taxon>Fungi</taxon>
        <taxon>Dikarya</taxon>
        <taxon>Basidiomycota</taxon>
        <taxon>Agaricomycotina</taxon>
        <taxon>Agaricomycetes</taxon>
        <taxon>Polyporales</taxon>
        <taxon>Rhodofomes</taxon>
    </lineage>
</organism>
<dbReference type="GeneID" id="72009821"/>
<feature type="non-terminal residue" evidence="2">
    <location>
        <position position="174"/>
    </location>
</feature>
<feature type="non-terminal residue" evidence="2">
    <location>
        <position position="1"/>
    </location>
</feature>
<sequence>DDHGGPSLPAASRCPLPAAPRCPLRLPRPQRCRPQAPAPTRATTHAAQIACFPAAKRPPPSRTPTPSPHRLRLPLHVPVPAPRRSPHPPPLRRLRLPSERRAISWCVVRLRCHVRRRRLVLAHVASLVPTVVRVRLAVWSTLRLSQLPRQRGTCRRGLPCPVYLCVRWTRAGLL</sequence>
<evidence type="ECO:0000313" key="2">
    <source>
        <dbReference type="EMBL" id="KAH9832109.1"/>
    </source>
</evidence>
<dbReference type="EMBL" id="JADCUA010000023">
    <property type="protein sequence ID" value="KAH9832109.1"/>
    <property type="molecule type" value="Genomic_DNA"/>
</dbReference>
<dbReference type="RefSeq" id="XP_047775155.1">
    <property type="nucleotide sequence ID" value="XM_047929089.1"/>
</dbReference>
<evidence type="ECO:0000256" key="1">
    <source>
        <dbReference type="SAM" id="MobiDB-lite"/>
    </source>
</evidence>
<accession>A0ABQ8K592</accession>
<name>A0ABQ8K592_9APHY</name>
<proteinExistence type="predicted"/>
<protein>
    <submittedName>
        <fullName evidence="2">Uncharacterized protein</fullName>
    </submittedName>
</protein>
<keyword evidence="3" id="KW-1185">Reference proteome</keyword>
<dbReference type="Proteomes" id="UP000814176">
    <property type="component" value="Unassembled WGS sequence"/>
</dbReference>
<reference evidence="2 3" key="1">
    <citation type="journal article" date="2021" name="Environ. Microbiol.">
        <title>Gene family expansions and transcriptome signatures uncover fungal adaptations to wood decay.</title>
        <authorList>
            <person name="Hage H."/>
            <person name="Miyauchi S."/>
            <person name="Viragh M."/>
            <person name="Drula E."/>
            <person name="Min B."/>
            <person name="Chaduli D."/>
            <person name="Navarro D."/>
            <person name="Favel A."/>
            <person name="Norest M."/>
            <person name="Lesage-Meessen L."/>
            <person name="Balint B."/>
            <person name="Merenyi Z."/>
            <person name="de Eugenio L."/>
            <person name="Morin E."/>
            <person name="Martinez A.T."/>
            <person name="Baldrian P."/>
            <person name="Stursova M."/>
            <person name="Martinez M.J."/>
            <person name="Novotny C."/>
            <person name="Magnuson J.K."/>
            <person name="Spatafora J.W."/>
            <person name="Maurice S."/>
            <person name="Pangilinan J."/>
            <person name="Andreopoulos W."/>
            <person name="LaButti K."/>
            <person name="Hundley H."/>
            <person name="Na H."/>
            <person name="Kuo A."/>
            <person name="Barry K."/>
            <person name="Lipzen A."/>
            <person name="Henrissat B."/>
            <person name="Riley R."/>
            <person name="Ahrendt S."/>
            <person name="Nagy L.G."/>
            <person name="Grigoriev I.V."/>
            <person name="Martin F."/>
            <person name="Rosso M.N."/>
        </authorList>
    </citation>
    <scope>NUCLEOTIDE SEQUENCE [LARGE SCALE GENOMIC DNA]</scope>
    <source>
        <strain evidence="2 3">CIRM-BRFM 1785</strain>
    </source>
</reference>
<feature type="compositionally biased region" description="Pro residues" evidence="1">
    <location>
        <begin position="56"/>
        <end position="67"/>
    </location>
</feature>
<feature type="region of interest" description="Disordered" evidence="1">
    <location>
        <begin position="1"/>
        <end position="91"/>
    </location>
</feature>
<evidence type="ECO:0000313" key="3">
    <source>
        <dbReference type="Proteomes" id="UP000814176"/>
    </source>
</evidence>
<gene>
    <name evidence="2" type="ORF">C8Q71DRAFT_910431</name>
</gene>
<comment type="caution">
    <text evidence="2">The sequence shown here is derived from an EMBL/GenBank/DDBJ whole genome shotgun (WGS) entry which is preliminary data.</text>
</comment>
<feature type="compositionally biased region" description="Low complexity" evidence="1">
    <location>
        <begin position="1"/>
        <end position="44"/>
    </location>
</feature>